<proteinExistence type="predicted"/>
<dbReference type="OrthoDB" id="5984454at2759"/>
<dbReference type="EMBL" id="MU826355">
    <property type="protein sequence ID" value="KAJ7379766.1"/>
    <property type="molecule type" value="Genomic_DNA"/>
</dbReference>
<organism evidence="2 3">
    <name type="scientific">Desmophyllum pertusum</name>
    <dbReference type="NCBI Taxonomy" id="174260"/>
    <lineage>
        <taxon>Eukaryota</taxon>
        <taxon>Metazoa</taxon>
        <taxon>Cnidaria</taxon>
        <taxon>Anthozoa</taxon>
        <taxon>Hexacorallia</taxon>
        <taxon>Scleractinia</taxon>
        <taxon>Caryophylliina</taxon>
        <taxon>Caryophylliidae</taxon>
        <taxon>Desmophyllum</taxon>
    </lineage>
</organism>
<feature type="compositionally biased region" description="Polar residues" evidence="1">
    <location>
        <begin position="82"/>
        <end position="98"/>
    </location>
</feature>
<reference evidence="2" key="1">
    <citation type="submission" date="2023-01" db="EMBL/GenBank/DDBJ databases">
        <title>Genome assembly of the deep-sea coral Lophelia pertusa.</title>
        <authorList>
            <person name="Herrera S."/>
            <person name="Cordes E."/>
        </authorList>
    </citation>
    <scope>NUCLEOTIDE SEQUENCE</scope>
    <source>
        <strain evidence="2">USNM1676648</strain>
        <tissue evidence="2">Polyp</tissue>
    </source>
</reference>
<evidence type="ECO:0000256" key="1">
    <source>
        <dbReference type="SAM" id="MobiDB-lite"/>
    </source>
</evidence>
<comment type="caution">
    <text evidence="2">The sequence shown here is derived from an EMBL/GenBank/DDBJ whole genome shotgun (WGS) entry which is preliminary data.</text>
</comment>
<accession>A0A9X0CY27</accession>
<name>A0A9X0CY27_9CNID</name>
<dbReference type="Proteomes" id="UP001163046">
    <property type="component" value="Unassembled WGS sequence"/>
</dbReference>
<keyword evidence="3" id="KW-1185">Reference proteome</keyword>
<evidence type="ECO:0000313" key="2">
    <source>
        <dbReference type="EMBL" id="KAJ7379766.1"/>
    </source>
</evidence>
<evidence type="ECO:0000313" key="3">
    <source>
        <dbReference type="Proteomes" id="UP001163046"/>
    </source>
</evidence>
<dbReference type="AlphaFoldDB" id="A0A9X0CY27"/>
<protein>
    <submittedName>
        <fullName evidence="2">Uncharacterized protein</fullName>
    </submittedName>
</protein>
<feature type="region of interest" description="Disordered" evidence="1">
    <location>
        <begin position="75"/>
        <end position="140"/>
    </location>
</feature>
<sequence length="140" mass="15423">MGKQDIDMLDIDENSQIILNKIKDTSSQLQEAPTKPQAMIINPKNNVHVAPVLKKKTSFKGSFLKHSKTTLSRLSSLTSNTPNASATTRGFVFQTVSPSSKNNSNTKKMQRANSTIEQPASKKPRLDRSLSDSNSVFSML</sequence>
<gene>
    <name evidence="2" type="ORF">OS493_012512</name>
</gene>
<feature type="compositionally biased region" description="Polar residues" evidence="1">
    <location>
        <begin position="131"/>
        <end position="140"/>
    </location>
</feature>